<protein>
    <submittedName>
        <fullName evidence="7">Uncharacterized protein</fullName>
    </submittedName>
</protein>
<gene>
    <name evidence="7" type="ORF">A2226_02255</name>
</gene>
<keyword evidence="5 6" id="KW-0472">Membrane</keyword>
<dbReference type="GO" id="GO:0016020">
    <property type="term" value="C:membrane"/>
    <property type="evidence" value="ECO:0007669"/>
    <property type="project" value="UniProtKB-SubCell"/>
</dbReference>
<dbReference type="AlphaFoldDB" id="A0A1G2Q1W8"/>
<accession>A0A1G2Q1W8</accession>
<evidence type="ECO:0000256" key="6">
    <source>
        <dbReference type="SAM" id="Phobius"/>
    </source>
</evidence>
<evidence type="ECO:0000256" key="2">
    <source>
        <dbReference type="ARBA" id="ARBA00022692"/>
    </source>
</evidence>
<keyword evidence="2 6" id="KW-0812">Transmembrane</keyword>
<keyword evidence="4 6" id="KW-1133">Transmembrane helix</keyword>
<comment type="subcellular location">
    <subcellularLocation>
        <location evidence="1">Membrane</location>
        <topology evidence="1">Multi-pass membrane protein</topology>
    </subcellularLocation>
</comment>
<dbReference type="GO" id="GO:0051301">
    <property type="term" value="P:cell division"/>
    <property type="evidence" value="ECO:0007669"/>
    <property type="project" value="InterPro"/>
</dbReference>
<keyword evidence="3" id="KW-0133">Cell shape</keyword>
<reference evidence="7 8" key="1">
    <citation type="journal article" date="2016" name="Nat. Commun.">
        <title>Thousands of microbial genomes shed light on interconnected biogeochemical processes in an aquifer system.</title>
        <authorList>
            <person name="Anantharaman K."/>
            <person name="Brown C.T."/>
            <person name="Hug L.A."/>
            <person name="Sharon I."/>
            <person name="Castelle C.J."/>
            <person name="Probst A.J."/>
            <person name="Thomas B.C."/>
            <person name="Singh A."/>
            <person name="Wilkins M.J."/>
            <person name="Karaoz U."/>
            <person name="Brodie E.L."/>
            <person name="Williams K.H."/>
            <person name="Hubbard S.S."/>
            <person name="Banfield J.F."/>
        </authorList>
    </citation>
    <scope>NUCLEOTIDE SEQUENCE [LARGE SCALE GENOMIC DNA]</scope>
</reference>
<name>A0A1G2Q1W8_9BACT</name>
<feature type="transmembrane region" description="Helical" evidence="6">
    <location>
        <begin position="79"/>
        <end position="109"/>
    </location>
</feature>
<evidence type="ECO:0000256" key="5">
    <source>
        <dbReference type="ARBA" id="ARBA00023136"/>
    </source>
</evidence>
<evidence type="ECO:0000256" key="4">
    <source>
        <dbReference type="ARBA" id="ARBA00022989"/>
    </source>
</evidence>
<proteinExistence type="predicted"/>
<evidence type="ECO:0000313" key="7">
    <source>
        <dbReference type="EMBL" id="OHA54567.1"/>
    </source>
</evidence>
<evidence type="ECO:0000313" key="8">
    <source>
        <dbReference type="Proteomes" id="UP000178936"/>
    </source>
</evidence>
<dbReference type="Pfam" id="PF01098">
    <property type="entry name" value="FTSW_RODA_SPOVE"/>
    <property type="match status" value="1"/>
</dbReference>
<dbReference type="GO" id="GO:0008360">
    <property type="term" value="P:regulation of cell shape"/>
    <property type="evidence" value="ECO:0007669"/>
    <property type="project" value="UniProtKB-KW"/>
</dbReference>
<sequence length="134" mass="15112">MANYQSPQDYEAELAEARQEERLRQLREEKDEQKGGGLQTLKALKGLKQGGMAGVAKELGKQELKAFAKQGTKRIMVQLLRWLGIIIATLWPYILIGILIFIIVIFVIACYDNSTECAADITQVTFDNFIDSIF</sequence>
<comment type="caution">
    <text evidence="7">The sequence shown here is derived from an EMBL/GenBank/DDBJ whole genome shotgun (WGS) entry which is preliminary data.</text>
</comment>
<evidence type="ECO:0000256" key="1">
    <source>
        <dbReference type="ARBA" id="ARBA00004141"/>
    </source>
</evidence>
<dbReference type="InterPro" id="IPR001182">
    <property type="entry name" value="FtsW/RodA"/>
</dbReference>
<organism evidence="7 8">
    <name type="scientific">Candidatus Veblenbacteria bacterium RIFOXYA2_FULL_43_9</name>
    <dbReference type="NCBI Taxonomy" id="1802425"/>
    <lineage>
        <taxon>Bacteria</taxon>
        <taxon>Candidatus Vebleniibacteriota</taxon>
    </lineage>
</organism>
<dbReference type="EMBL" id="MHTB01000045">
    <property type="protein sequence ID" value="OHA54567.1"/>
    <property type="molecule type" value="Genomic_DNA"/>
</dbReference>
<dbReference type="Proteomes" id="UP000178936">
    <property type="component" value="Unassembled WGS sequence"/>
</dbReference>
<evidence type="ECO:0000256" key="3">
    <source>
        <dbReference type="ARBA" id="ARBA00022960"/>
    </source>
</evidence>